<dbReference type="Pfam" id="PF00710">
    <property type="entry name" value="Asparaginase"/>
    <property type="match status" value="1"/>
</dbReference>
<protein>
    <submittedName>
        <fullName evidence="3">Asparaginase</fullName>
    </submittedName>
</protein>
<dbReference type="RefSeq" id="WP_004647388.1">
    <property type="nucleotide sequence ID" value="NZ_BBSQ01000009.1"/>
</dbReference>
<dbReference type="Proteomes" id="UP000509126">
    <property type="component" value="Chromosome"/>
</dbReference>
<dbReference type="InterPro" id="IPR027474">
    <property type="entry name" value="L-asparaginase_N"/>
</dbReference>
<proteinExistence type="predicted"/>
<dbReference type="InterPro" id="IPR027473">
    <property type="entry name" value="L-asparaginase_C"/>
</dbReference>
<dbReference type="SFLD" id="SFLDS00057">
    <property type="entry name" value="Glutaminase/Asparaginase"/>
    <property type="match status" value="1"/>
</dbReference>
<sequence length="322" mass="36006">MIKNIALIYMGGTFGCVGDPLAPMPADLFIPKLEQILAEQYFVECHHAPAIKDSSACTATDWLQLVQFIQQLQSRQIQHFVIIHGTDTLSYASAVLAHFIGNSAHVVLTGSQYPLLNAQGNEQREFSDALDNLKFALDSISECSAGVYLAFHHQLLHAQTALKQHTTELNAFAGLEANIAIQTSQACYQIEAKDIVKAAKFNCMSIMMQPVDLTQQLNNLNNLLARPPHFLFLQGFGTGNLAVNDAMIALIDQLYEQGCICVLTTQVPFGATDQRYAIAEWVNHCKILLNESYGHADLYAKALKMYLQYDTVEQWHRHWYDQ</sequence>
<dbReference type="EMBL" id="CP054803">
    <property type="protein sequence ID" value="QKU22770.1"/>
    <property type="molecule type" value="Genomic_DNA"/>
</dbReference>
<dbReference type="PROSITE" id="PS51257">
    <property type="entry name" value="PROKAR_LIPOPROTEIN"/>
    <property type="match status" value="1"/>
</dbReference>
<evidence type="ECO:0000259" key="2">
    <source>
        <dbReference type="Pfam" id="PF00710"/>
    </source>
</evidence>
<dbReference type="PANTHER" id="PTHR11707">
    <property type="entry name" value="L-ASPARAGINASE"/>
    <property type="match status" value="1"/>
</dbReference>
<dbReference type="PIRSF" id="PIRSF500176">
    <property type="entry name" value="L_ASNase"/>
    <property type="match status" value="1"/>
</dbReference>
<dbReference type="PROSITE" id="PS51732">
    <property type="entry name" value="ASN_GLN_ASE_3"/>
    <property type="match status" value="1"/>
</dbReference>
<feature type="active site" description="O-isoaspartyl threonine intermediate" evidence="1">
    <location>
        <position position="13"/>
    </location>
</feature>
<dbReference type="SUPFAM" id="SSF53774">
    <property type="entry name" value="Glutaminase/Asparaginase"/>
    <property type="match status" value="1"/>
</dbReference>
<dbReference type="PIRSF" id="PIRSF001220">
    <property type="entry name" value="L-ASNase_gatD"/>
    <property type="match status" value="1"/>
</dbReference>
<dbReference type="Gene3D" id="3.40.50.1170">
    <property type="entry name" value="L-asparaginase, N-terminal domain"/>
    <property type="match status" value="1"/>
</dbReference>
<reference evidence="3 4" key="1">
    <citation type="submission" date="2019-11" db="EMBL/GenBank/DDBJ databases">
        <title>FDA dAtabase for Regulatory Grade micrObial Sequences (FDA-ARGOS): Supporting development and validation of Infectious Disease Dx tests.</title>
        <authorList>
            <person name="Patel R."/>
            <person name="Rucinski S."/>
            <person name="Tallon L."/>
            <person name="Sadzewicz L."/>
            <person name="Vavikolanu K."/>
            <person name="Mehta A."/>
            <person name="Aluvathingal J."/>
            <person name="Nadendla S."/>
            <person name="Nandy P."/>
            <person name="Geyer C."/>
            <person name="Yan Y."/>
            <person name="Sichtig H."/>
        </authorList>
    </citation>
    <scope>NUCLEOTIDE SEQUENCE [LARGE SCALE GENOMIC DNA]</scope>
    <source>
        <strain evidence="3 4">FDAARGOS_557</strain>
    </source>
</reference>
<organism evidence="3 4">
    <name type="scientific">Acinetobacter lwoffii</name>
    <dbReference type="NCBI Taxonomy" id="28090"/>
    <lineage>
        <taxon>Bacteria</taxon>
        <taxon>Pseudomonadati</taxon>
        <taxon>Pseudomonadota</taxon>
        <taxon>Gammaproteobacteria</taxon>
        <taxon>Moraxellales</taxon>
        <taxon>Moraxellaceae</taxon>
        <taxon>Acinetobacter</taxon>
    </lineage>
</organism>
<accession>A0A6N1MZ73</accession>
<dbReference type="InterPro" id="IPR036152">
    <property type="entry name" value="Asp/glu_Ase-like_sf"/>
</dbReference>
<dbReference type="SMART" id="SM00870">
    <property type="entry name" value="Asparaginase"/>
    <property type="match status" value="1"/>
</dbReference>
<dbReference type="PRINTS" id="PR00139">
    <property type="entry name" value="ASNGLNASE"/>
</dbReference>
<dbReference type="InterPro" id="IPR006034">
    <property type="entry name" value="Asparaginase/glutaminase-like"/>
</dbReference>
<dbReference type="PANTHER" id="PTHR11707:SF28">
    <property type="entry name" value="60 KDA LYSOPHOSPHOLIPASE"/>
    <property type="match status" value="1"/>
</dbReference>
<evidence type="ECO:0000313" key="4">
    <source>
        <dbReference type="Proteomes" id="UP000509126"/>
    </source>
</evidence>
<dbReference type="GO" id="GO:0004067">
    <property type="term" value="F:asparaginase activity"/>
    <property type="evidence" value="ECO:0007669"/>
    <property type="project" value="UniProtKB-UniRule"/>
</dbReference>
<name>A0A6N1MZ73_ACILW</name>
<feature type="domain" description="L-asparaginase N-terminal" evidence="2">
    <location>
        <begin position="4"/>
        <end position="178"/>
    </location>
</feature>
<evidence type="ECO:0000313" key="3">
    <source>
        <dbReference type="EMBL" id="QKU22770.1"/>
    </source>
</evidence>
<dbReference type="Gene3D" id="3.40.50.40">
    <property type="match status" value="1"/>
</dbReference>
<evidence type="ECO:0000256" key="1">
    <source>
        <dbReference type="PIRSR" id="PIRSR001220-1"/>
    </source>
</evidence>
<gene>
    <name evidence="3" type="ORF">FOB19_16030</name>
</gene>
<dbReference type="InterPro" id="IPR037152">
    <property type="entry name" value="L-asparaginase_N_sf"/>
</dbReference>
<dbReference type="AlphaFoldDB" id="A0A6N1MZ73"/>